<feature type="domain" description="Ubiquitin-like protease family profile" evidence="5">
    <location>
        <begin position="180"/>
        <end position="432"/>
    </location>
</feature>
<evidence type="ECO:0000256" key="4">
    <source>
        <dbReference type="SAM" id="MobiDB-lite"/>
    </source>
</evidence>
<evidence type="ECO:0000256" key="1">
    <source>
        <dbReference type="ARBA" id="ARBA00005234"/>
    </source>
</evidence>
<protein>
    <recommendedName>
        <fullName evidence="5">Ubiquitin-like protease family profile domain-containing protein</fullName>
    </recommendedName>
</protein>
<dbReference type="Pfam" id="PF02902">
    <property type="entry name" value="Peptidase_C48"/>
    <property type="match status" value="1"/>
</dbReference>
<evidence type="ECO:0000313" key="6">
    <source>
        <dbReference type="EMBL" id="KAF5366687.1"/>
    </source>
</evidence>
<evidence type="ECO:0000256" key="3">
    <source>
        <dbReference type="ARBA" id="ARBA00022801"/>
    </source>
</evidence>
<dbReference type="SUPFAM" id="SSF54001">
    <property type="entry name" value="Cysteine proteinases"/>
    <property type="match status" value="1"/>
</dbReference>
<dbReference type="OrthoDB" id="3052212at2759"/>
<keyword evidence="3" id="KW-0378">Hydrolase</keyword>
<evidence type="ECO:0000256" key="2">
    <source>
        <dbReference type="ARBA" id="ARBA00022670"/>
    </source>
</evidence>
<dbReference type="GO" id="GO:0008234">
    <property type="term" value="F:cysteine-type peptidase activity"/>
    <property type="evidence" value="ECO:0007669"/>
    <property type="project" value="InterPro"/>
</dbReference>
<proteinExistence type="inferred from homology"/>
<dbReference type="AlphaFoldDB" id="A0A8H5GKP0"/>
<keyword evidence="7" id="KW-1185">Reference proteome</keyword>
<name>A0A8H5GKP0_9AGAR</name>
<dbReference type="PROSITE" id="PS50600">
    <property type="entry name" value="ULP_PROTEASE"/>
    <property type="match status" value="1"/>
</dbReference>
<reference evidence="6 7" key="1">
    <citation type="journal article" date="2020" name="ISME J.">
        <title>Uncovering the hidden diversity of litter-decomposition mechanisms in mushroom-forming fungi.</title>
        <authorList>
            <person name="Floudas D."/>
            <person name="Bentzer J."/>
            <person name="Ahren D."/>
            <person name="Johansson T."/>
            <person name="Persson P."/>
            <person name="Tunlid A."/>
        </authorList>
    </citation>
    <scope>NUCLEOTIDE SEQUENCE [LARGE SCALE GENOMIC DNA]</scope>
    <source>
        <strain evidence="6 7">CBS 406.79</strain>
    </source>
</reference>
<feature type="compositionally biased region" description="Acidic residues" evidence="4">
    <location>
        <begin position="49"/>
        <end position="65"/>
    </location>
</feature>
<dbReference type="GO" id="GO:0006508">
    <property type="term" value="P:proteolysis"/>
    <property type="evidence" value="ECO:0007669"/>
    <property type="project" value="UniProtKB-KW"/>
</dbReference>
<dbReference type="InterPro" id="IPR038765">
    <property type="entry name" value="Papain-like_cys_pep_sf"/>
</dbReference>
<gene>
    <name evidence="6" type="ORF">D9757_013575</name>
</gene>
<dbReference type="InterPro" id="IPR003653">
    <property type="entry name" value="Peptidase_C48_C"/>
</dbReference>
<dbReference type="GO" id="GO:0019783">
    <property type="term" value="F:ubiquitin-like protein peptidase activity"/>
    <property type="evidence" value="ECO:0007669"/>
    <property type="project" value="UniProtKB-ARBA"/>
</dbReference>
<accession>A0A8H5GKP0</accession>
<evidence type="ECO:0000313" key="7">
    <source>
        <dbReference type="Proteomes" id="UP000518752"/>
    </source>
</evidence>
<organism evidence="6 7">
    <name type="scientific">Collybiopsis confluens</name>
    <dbReference type="NCBI Taxonomy" id="2823264"/>
    <lineage>
        <taxon>Eukaryota</taxon>
        <taxon>Fungi</taxon>
        <taxon>Dikarya</taxon>
        <taxon>Basidiomycota</taxon>
        <taxon>Agaricomycotina</taxon>
        <taxon>Agaricomycetes</taxon>
        <taxon>Agaricomycetidae</taxon>
        <taxon>Agaricales</taxon>
        <taxon>Marasmiineae</taxon>
        <taxon>Omphalotaceae</taxon>
        <taxon>Collybiopsis</taxon>
    </lineage>
</organism>
<comment type="similarity">
    <text evidence="1">Belongs to the peptidase C48 family.</text>
</comment>
<dbReference type="Gene3D" id="3.40.395.10">
    <property type="entry name" value="Adenoviral Proteinase, Chain A"/>
    <property type="match status" value="1"/>
</dbReference>
<feature type="region of interest" description="Disordered" evidence="4">
    <location>
        <begin position="47"/>
        <end position="67"/>
    </location>
</feature>
<evidence type="ECO:0000259" key="5">
    <source>
        <dbReference type="PROSITE" id="PS50600"/>
    </source>
</evidence>
<keyword evidence="2" id="KW-0645">Protease</keyword>
<sequence>MAIPGSLRIQALRAFNLEATLAVASARGKSEEESGEFYVTLEGDLSDLSNEEDEKENEIEDDEDDRNNNVTGKLRYRICMERIGTLLSLDFPLQEATCSDQFYLESNFHIRQLNEAAKILSKNTGIQAKIERCLNRHDTLPSDNNALIVIQNLNTLYECINKRRLIKEKVNATDFRGKLPFVQLRNFHTLGVGRWVDDEVINYFVRKWCSKSSTTIGFSTFFAGKVLFQESTCVNPKSMVTKEDELCLKGWYDDAAKGIPNWDSVFIPINEAGMHWYSARIDYHLKRIDIYDSLEDRYIANRKKPVLLRRNAKLMMILMWLTEVLGQLRGESVDLTSDSERDWSLILVTERFGVLSMFAKADKQLTQIELFTSDNWDMHPHTPQTPQELKTIEVLGSSTSGTTYDHCLCRRIQRQGRVGTTGQGMAFFGRDMILSV</sequence>
<dbReference type="Proteomes" id="UP000518752">
    <property type="component" value="Unassembled WGS sequence"/>
</dbReference>
<comment type="caution">
    <text evidence="6">The sequence shown here is derived from an EMBL/GenBank/DDBJ whole genome shotgun (WGS) entry which is preliminary data.</text>
</comment>
<dbReference type="EMBL" id="JAACJN010000149">
    <property type="protein sequence ID" value="KAF5366687.1"/>
    <property type="molecule type" value="Genomic_DNA"/>
</dbReference>